<reference evidence="2 3" key="1">
    <citation type="submission" date="2024-12" db="EMBL/GenBank/DDBJ databases">
        <title>Forecasting of Potato common scab and diversities of Pathogenic streptomyces spp. in china.</title>
        <authorList>
            <person name="Handique U."/>
            <person name="Wu J."/>
        </authorList>
    </citation>
    <scope>NUCLEOTIDE SEQUENCE [LARGE SCALE GENOMIC DNA]</scope>
    <source>
        <strain evidence="2 3">ZRIMU1585</strain>
    </source>
</reference>
<dbReference type="Proteomes" id="UP001631993">
    <property type="component" value="Unassembled WGS sequence"/>
</dbReference>
<sequence length="108" mass="12643">MTPYEQLMAEQWPTGKFGRDEPVQRRPLPLLPERPPERRPIRPWTPEEQALHRAALEAALSTWQDKSEAADRKREYNRAYVRQTADLRQHLRLVPPPAQDRRPGTEAA</sequence>
<evidence type="ECO:0000313" key="2">
    <source>
        <dbReference type="EMBL" id="MFM9649068.1"/>
    </source>
</evidence>
<dbReference type="RefSeq" id="WP_369277388.1">
    <property type="nucleotide sequence ID" value="NZ_JBJVMW010000011.1"/>
</dbReference>
<gene>
    <name evidence="2" type="ORF">ACKI1S_23350</name>
</gene>
<feature type="compositionally biased region" description="Basic and acidic residues" evidence="1">
    <location>
        <begin position="99"/>
        <end position="108"/>
    </location>
</feature>
<name>A0ABW9IKR3_STRGJ</name>
<evidence type="ECO:0000256" key="1">
    <source>
        <dbReference type="SAM" id="MobiDB-lite"/>
    </source>
</evidence>
<keyword evidence="3" id="KW-1185">Reference proteome</keyword>
<dbReference type="EMBL" id="JBJVNE010000011">
    <property type="protein sequence ID" value="MFM9649068.1"/>
    <property type="molecule type" value="Genomic_DNA"/>
</dbReference>
<protein>
    <submittedName>
        <fullName evidence="2">Uncharacterized protein</fullName>
    </submittedName>
</protein>
<feature type="region of interest" description="Disordered" evidence="1">
    <location>
        <begin position="87"/>
        <end position="108"/>
    </location>
</feature>
<proteinExistence type="predicted"/>
<evidence type="ECO:0000313" key="3">
    <source>
        <dbReference type="Proteomes" id="UP001631993"/>
    </source>
</evidence>
<feature type="region of interest" description="Disordered" evidence="1">
    <location>
        <begin position="1"/>
        <end position="43"/>
    </location>
</feature>
<accession>A0ABW9IKR3</accession>
<organism evidence="2 3">
    <name type="scientific">Streptomyces galilaeus</name>
    <dbReference type="NCBI Taxonomy" id="33899"/>
    <lineage>
        <taxon>Bacteria</taxon>
        <taxon>Bacillati</taxon>
        <taxon>Actinomycetota</taxon>
        <taxon>Actinomycetes</taxon>
        <taxon>Kitasatosporales</taxon>
        <taxon>Streptomycetaceae</taxon>
        <taxon>Streptomyces</taxon>
    </lineage>
</organism>
<comment type="caution">
    <text evidence="2">The sequence shown here is derived from an EMBL/GenBank/DDBJ whole genome shotgun (WGS) entry which is preliminary data.</text>
</comment>